<dbReference type="GO" id="GO:0019867">
    <property type="term" value="C:outer membrane"/>
    <property type="evidence" value="ECO:0007669"/>
    <property type="project" value="InterPro"/>
</dbReference>
<dbReference type="STRING" id="441103.TRN7648_02588"/>
<evidence type="ECO:0000313" key="8">
    <source>
        <dbReference type="EMBL" id="CUH79668.1"/>
    </source>
</evidence>
<protein>
    <recommendedName>
        <fullName evidence="2">peptidoglycan lytic exotransglycosylase</fullName>
        <ecNumber evidence="2">4.2.2.n1</ecNumber>
    </recommendedName>
    <alternativeName>
        <fullName evidence="5">Murein hydrolase A</fullName>
    </alternativeName>
</protein>
<dbReference type="Gene3D" id="2.40.240.50">
    <property type="entry name" value="Barwin-like endoglucanases"/>
    <property type="match status" value="1"/>
</dbReference>
<dbReference type="EC" id="4.2.2.n1" evidence="2"/>
<dbReference type="SMART" id="SM00925">
    <property type="entry name" value="MltA"/>
    <property type="match status" value="1"/>
</dbReference>
<comment type="catalytic activity">
    <reaction evidence="1">
        <text>Exolytic cleavage of the (1-&gt;4)-beta-glycosidic linkage between N-acetylmuramic acid (MurNAc) and N-acetylglucosamine (GlcNAc) residues in peptidoglycan, from either the reducing or the non-reducing ends of the peptidoglycan chains, with concomitant formation of a 1,6-anhydrobond in the MurNAc residue.</text>
        <dbReference type="EC" id="4.2.2.n1"/>
    </reaction>
</comment>
<dbReference type="InterPro" id="IPR010611">
    <property type="entry name" value="3D_dom"/>
</dbReference>
<feature type="chain" id="PRO_5006063337" description="peptidoglycan lytic exotransglycosylase" evidence="6">
    <location>
        <begin position="22"/>
        <end position="347"/>
    </location>
</feature>
<dbReference type="EMBL" id="CYSE01000004">
    <property type="protein sequence ID" value="CUH79668.1"/>
    <property type="molecule type" value="Genomic_DNA"/>
</dbReference>
<dbReference type="GO" id="GO:0071555">
    <property type="term" value="P:cell wall organization"/>
    <property type="evidence" value="ECO:0007669"/>
    <property type="project" value="UniProtKB-KW"/>
</dbReference>
<dbReference type="PANTHER" id="PTHR30124:SF0">
    <property type="entry name" value="MEMBRANE-BOUND LYTIC MUREIN TRANSGLYCOSYLASE A"/>
    <property type="match status" value="1"/>
</dbReference>
<evidence type="ECO:0000256" key="2">
    <source>
        <dbReference type="ARBA" id="ARBA00012587"/>
    </source>
</evidence>
<dbReference type="GO" id="GO:0004553">
    <property type="term" value="F:hydrolase activity, hydrolyzing O-glycosyl compounds"/>
    <property type="evidence" value="ECO:0007669"/>
    <property type="project" value="InterPro"/>
</dbReference>
<dbReference type="GO" id="GO:0008933">
    <property type="term" value="F:peptidoglycan lytic transglycosylase activity"/>
    <property type="evidence" value="ECO:0007669"/>
    <property type="project" value="TreeGrafter"/>
</dbReference>
<evidence type="ECO:0000256" key="1">
    <source>
        <dbReference type="ARBA" id="ARBA00001420"/>
    </source>
</evidence>
<evidence type="ECO:0000256" key="6">
    <source>
        <dbReference type="SAM" id="SignalP"/>
    </source>
</evidence>
<dbReference type="Gene3D" id="2.40.40.10">
    <property type="entry name" value="RlpA-like domain"/>
    <property type="match status" value="1"/>
</dbReference>
<name>A0A0P1GE03_9RHOB</name>
<dbReference type="PANTHER" id="PTHR30124">
    <property type="entry name" value="MEMBRANE-BOUND LYTIC MUREIN TRANSGLYCOSYLASE A"/>
    <property type="match status" value="1"/>
</dbReference>
<dbReference type="RefSeq" id="WP_083499874.1">
    <property type="nucleotide sequence ID" value="NZ_CYSE01000004.1"/>
</dbReference>
<dbReference type="PIRSF" id="PIRSF019422">
    <property type="entry name" value="MltA"/>
    <property type="match status" value="1"/>
</dbReference>
<feature type="signal peptide" evidence="6">
    <location>
        <begin position="1"/>
        <end position="21"/>
    </location>
</feature>
<dbReference type="GO" id="GO:0009254">
    <property type="term" value="P:peptidoglycan turnover"/>
    <property type="evidence" value="ECO:0007669"/>
    <property type="project" value="InterPro"/>
</dbReference>
<dbReference type="AlphaFoldDB" id="A0A0P1GE03"/>
<organism evidence="8 9">
    <name type="scientific">Tropicibacter naphthalenivorans</name>
    <dbReference type="NCBI Taxonomy" id="441103"/>
    <lineage>
        <taxon>Bacteria</taxon>
        <taxon>Pseudomonadati</taxon>
        <taxon>Pseudomonadota</taxon>
        <taxon>Alphaproteobacteria</taxon>
        <taxon>Rhodobacterales</taxon>
        <taxon>Roseobacteraceae</taxon>
        <taxon>Tropicibacter</taxon>
    </lineage>
</organism>
<dbReference type="Pfam" id="PF06725">
    <property type="entry name" value="3D"/>
    <property type="match status" value="1"/>
</dbReference>
<dbReference type="InterPro" id="IPR005300">
    <property type="entry name" value="MltA_B"/>
</dbReference>
<keyword evidence="6" id="KW-0732">Signal</keyword>
<gene>
    <name evidence="8" type="primary">mltA</name>
    <name evidence="8" type="ORF">TRN7648_02588</name>
</gene>
<evidence type="ECO:0000256" key="5">
    <source>
        <dbReference type="ARBA" id="ARBA00030918"/>
    </source>
</evidence>
<evidence type="ECO:0000256" key="4">
    <source>
        <dbReference type="ARBA" id="ARBA00023316"/>
    </source>
</evidence>
<dbReference type="InterPro" id="IPR026044">
    <property type="entry name" value="MltA"/>
</dbReference>
<feature type="domain" description="Lytic transglycosylase MltA" evidence="7">
    <location>
        <begin position="104"/>
        <end position="239"/>
    </location>
</feature>
<dbReference type="CDD" id="cd14668">
    <property type="entry name" value="mlta_B"/>
    <property type="match status" value="1"/>
</dbReference>
<keyword evidence="9" id="KW-1185">Reference proteome</keyword>
<dbReference type="InterPro" id="IPR036908">
    <property type="entry name" value="RlpA-like_sf"/>
</dbReference>
<dbReference type="GO" id="GO:0009253">
    <property type="term" value="P:peptidoglycan catabolic process"/>
    <property type="evidence" value="ECO:0007669"/>
    <property type="project" value="TreeGrafter"/>
</dbReference>
<dbReference type="Pfam" id="PF03562">
    <property type="entry name" value="MltA"/>
    <property type="match status" value="1"/>
</dbReference>
<keyword evidence="3 8" id="KW-0456">Lyase</keyword>
<evidence type="ECO:0000256" key="3">
    <source>
        <dbReference type="ARBA" id="ARBA00023239"/>
    </source>
</evidence>
<evidence type="ECO:0000313" key="9">
    <source>
        <dbReference type="Proteomes" id="UP000054935"/>
    </source>
</evidence>
<keyword evidence="4" id="KW-0961">Cell wall biogenesis/degradation</keyword>
<reference evidence="8 9" key="1">
    <citation type="submission" date="2015-09" db="EMBL/GenBank/DDBJ databases">
        <authorList>
            <consortium name="Swine Surveillance"/>
        </authorList>
    </citation>
    <scope>NUCLEOTIDE SEQUENCE [LARGE SCALE GENOMIC DNA]</scope>
    <source>
        <strain evidence="8 9">CECT 7648</strain>
    </source>
</reference>
<sequence length="347" mass="38375">MTRIALAVAFLIAAMTGSASAQTEPSFAILGFEDLQGWEDDTHQAALETFRNTCDRLNDPDWDALCALAQEATDAKGFFELLFRPVMITEEGVDPLFTGYFEPELSGSPVPTARYRFPVYKMPPEARKIRPWLTRREIETSGVMSGRGLEIAWVDDAVELFFLQIQGSGRIRYPDGRMIRVGYAGANGHNYRSVGQEMVRRGIYNAHQVSAQVIANWVRRNPQAGQELLHHNNSYVFFREVSEIPADKGPIGAMSRSITPMRSIAVDPKFTPLGAPVWLEKGGATPINRLMIAQDTGSAIKGAQRADLFIGTGDEAGKIAGRMKDPGRMVVLMPIQRAYALLPDTIQ</sequence>
<dbReference type="CDD" id="cd14485">
    <property type="entry name" value="mltA_like_LT_A"/>
    <property type="match status" value="1"/>
</dbReference>
<accession>A0A0P1GE03</accession>
<dbReference type="Proteomes" id="UP000054935">
    <property type="component" value="Unassembled WGS sequence"/>
</dbReference>
<evidence type="ECO:0000259" key="7">
    <source>
        <dbReference type="SMART" id="SM00925"/>
    </source>
</evidence>
<proteinExistence type="predicted"/>
<dbReference type="SUPFAM" id="SSF50685">
    <property type="entry name" value="Barwin-like endoglucanases"/>
    <property type="match status" value="1"/>
</dbReference>